<reference evidence="2 3" key="1">
    <citation type="submission" date="2016-01" db="EMBL/GenBank/DDBJ databases">
        <authorList>
            <person name="Oliw E.H."/>
        </authorList>
    </citation>
    <scope>NUCLEOTIDE SEQUENCE [LARGE SCALE GENOMIC DNA]</scope>
    <source>
        <strain evidence="2 3">DY10</strain>
    </source>
</reference>
<evidence type="ECO:0000313" key="3">
    <source>
        <dbReference type="Proteomes" id="UP000187941"/>
    </source>
</evidence>
<evidence type="ECO:0000313" key="2">
    <source>
        <dbReference type="EMBL" id="AQG81266.1"/>
    </source>
</evidence>
<feature type="compositionally biased region" description="Low complexity" evidence="1">
    <location>
        <begin position="112"/>
        <end position="129"/>
    </location>
</feature>
<feature type="compositionally biased region" description="Polar residues" evidence="1">
    <location>
        <begin position="85"/>
        <end position="109"/>
    </location>
</feature>
<feature type="region of interest" description="Disordered" evidence="1">
    <location>
        <begin position="1"/>
        <end position="180"/>
    </location>
</feature>
<dbReference type="Proteomes" id="UP000187941">
    <property type="component" value="Chromosome"/>
</dbReference>
<name>A0A1P9X0V1_9BACT</name>
<proteinExistence type="predicted"/>
<dbReference type="EMBL" id="CP014263">
    <property type="protein sequence ID" value="AQG81266.1"/>
    <property type="molecule type" value="Genomic_DNA"/>
</dbReference>
<organism evidence="2 3">
    <name type="scientific">Spirosoma montaniterrae</name>
    <dbReference type="NCBI Taxonomy" id="1178516"/>
    <lineage>
        <taxon>Bacteria</taxon>
        <taxon>Pseudomonadati</taxon>
        <taxon>Bacteroidota</taxon>
        <taxon>Cytophagia</taxon>
        <taxon>Cytophagales</taxon>
        <taxon>Cytophagaceae</taxon>
        <taxon>Spirosoma</taxon>
    </lineage>
</organism>
<dbReference type="KEGG" id="smon:AWR27_19240"/>
<sequence length="180" mass="17937">MQGANTKVNGVVSQQSSTTNTNKSSVEGMKRRGTGKMESGMTRNGNSYYSPTGPTNTQGSTSQGSASVPSAGGAKGTRVAETRPKTGSQPKSTKNGTASDGGLTSNGTPTYGGKKVSESSTSGSTGGSKRPTNNAAVQKEARTSDRNVSTNGPQPTGAGKPGTPSGQKAGGNSYPQTGKN</sequence>
<feature type="compositionally biased region" description="Low complexity" evidence="1">
    <location>
        <begin position="11"/>
        <end position="26"/>
    </location>
</feature>
<gene>
    <name evidence="2" type="ORF">AWR27_19240</name>
</gene>
<protein>
    <submittedName>
        <fullName evidence="2">Uncharacterized protein</fullName>
    </submittedName>
</protein>
<dbReference type="AlphaFoldDB" id="A0A1P9X0V1"/>
<accession>A0A1P9X0V1</accession>
<keyword evidence="3" id="KW-1185">Reference proteome</keyword>
<evidence type="ECO:0000256" key="1">
    <source>
        <dbReference type="SAM" id="MobiDB-lite"/>
    </source>
</evidence>
<feature type="compositionally biased region" description="Polar residues" evidence="1">
    <location>
        <begin position="41"/>
        <end position="68"/>
    </location>
</feature>